<dbReference type="EMBL" id="QYJN01000004">
    <property type="protein sequence ID" value="RIP34130.1"/>
    <property type="molecule type" value="Genomic_DNA"/>
</dbReference>
<dbReference type="SUPFAM" id="SSF55729">
    <property type="entry name" value="Acyl-CoA N-acyltransferases (Nat)"/>
    <property type="match status" value="1"/>
</dbReference>
<dbReference type="AlphaFoldDB" id="A0A3A0VJ81"/>
<feature type="domain" description="N-acetyltransferase" evidence="1">
    <location>
        <begin position="26"/>
        <end position="137"/>
    </location>
</feature>
<proteinExistence type="predicted"/>
<comment type="caution">
    <text evidence="2">The sequence shown here is derived from an EMBL/GenBank/DDBJ whole genome shotgun (WGS) entry which is preliminary data.</text>
</comment>
<protein>
    <submittedName>
        <fullName evidence="2">GNAT family N-acetyltransferase</fullName>
    </submittedName>
</protein>
<accession>A0A3A0VJ81</accession>
<evidence type="ECO:0000259" key="1">
    <source>
        <dbReference type="Pfam" id="PF00583"/>
    </source>
</evidence>
<dbReference type="GO" id="GO:0016747">
    <property type="term" value="F:acyltransferase activity, transferring groups other than amino-acyl groups"/>
    <property type="evidence" value="ECO:0007669"/>
    <property type="project" value="InterPro"/>
</dbReference>
<dbReference type="OrthoDB" id="66776at2"/>
<organism evidence="2 3">
    <name type="scientific">Staphylococcus gallinarum</name>
    <dbReference type="NCBI Taxonomy" id="1293"/>
    <lineage>
        <taxon>Bacteria</taxon>
        <taxon>Bacillati</taxon>
        <taxon>Bacillota</taxon>
        <taxon>Bacilli</taxon>
        <taxon>Bacillales</taxon>
        <taxon>Staphylococcaceae</taxon>
        <taxon>Staphylococcus</taxon>
    </lineage>
</organism>
<reference evidence="2 3" key="1">
    <citation type="journal article" date="2016" name="Front. Microbiol.">
        <title>Comprehensive Phylogenetic Analysis of Bovine Non-aureus Staphylococci Species Based on Whole-Genome Sequencing.</title>
        <authorList>
            <person name="Naushad S."/>
            <person name="Barkema H.W."/>
            <person name="Luby C."/>
            <person name="Condas L.A."/>
            <person name="Nobrega D.B."/>
            <person name="Carson D.A."/>
            <person name="De Buck J."/>
        </authorList>
    </citation>
    <scope>NUCLEOTIDE SEQUENCE [LARGE SCALE GENOMIC DNA]</scope>
    <source>
        <strain evidence="2 3">SNUC 4781</strain>
    </source>
</reference>
<keyword evidence="2" id="KW-0808">Transferase</keyword>
<dbReference type="InterPro" id="IPR016181">
    <property type="entry name" value="Acyl_CoA_acyltransferase"/>
</dbReference>
<evidence type="ECO:0000313" key="3">
    <source>
        <dbReference type="Proteomes" id="UP000265541"/>
    </source>
</evidence>
<dbReference type="Proteomes" id="UP000265541">
    <property type="component" value="Unassembled WGS sequence"/>
</dbReference>
<dbReference type="Pfam" id="PF00583">
    <property type="entry name" value="Acetyltransf_1"/>
    <property type="match status" value="1"/>
</dbReference>
<dbReference type="Gene3D" id="3.40.630.30">
    <property type="match status" value="1"/>
</dbReference>
<name>A0A3A0VJ81_STAGA</name>
<sequence>MQLIKYNNNYLSAIHDFQLDQDHIHFPKSPLYHIEKAKENSDLDCILAFNQRKQLVSFFVLQCDSEYAKYFTTEKYATIFFRAFSTDKRFLRQGYAKSCLKSLKMYIKRYYPNIHYIALVVNECNNVSYKLYKSLGFIDTGVVITKHKVKQRLLQKCIDC</sequence>
<evidence type="ECO:0000313" key="2">
    <source>
        <dbReference type="EMBL" id="RIP34130.1"/>
    </source>
</evidence>
<dbReference type="InterPro" id="IPR000182">
    <property type="entry name" value="GNAT_dom"/>
</dbReference>
<dbReference type="RefSeq" id="WP_119485536.1">
    <property type="nucleotide sequence ID" value="NZ_QYJN01000004.1"/>
</dbReference>
<gene>
    <name evidence="2" type="ORF">BUZ14_08760</name>
</gene>